<dbReference type="AlphaFoldDB" id="A0A1B1RZI0"/>
<dbReference type="RefSeq" id="WP_049694476.1">
    <property type="nucleotide sequence ID" value="NZ_CP016540.2"/>
</dbReference>
<sequence length="575" mass="65470">MSITNAFNSEGLINILSLLTSDNRHYKIPSMQRNYVWSKQNIIDFIEDIREAMEAEEATEYFIGGMVFALNEDPNSHFVVDGQQRITTITLLLAAANYISKEQGEEGIADYWKKLIFTAYLHQGKMKQTSKLTHHNTDNQFYQALIELSQPISSYQPQNVSQKNMWTAMDTILEEVSAMPHSELVEFMEYLIGKVYVIPMVCSSLNMAFRIFETLNDRGAKLQPEDLLKNLLLRNLSDEEYENGANHWTQFINVLSNENGKPYVSASTFLKHYLASKGRYVSKNKIYETFEKNESVVNIQNADEIFNLLNDLYNNAQYYVGLLNGGGTEEIQACLEVGVKQSLIIGLASRHLDAQKQKKIHELLESLVFSYVATGARFNTLERSFPEISIDLQSEDRYDQAIGKIKDLILDKKEAALSSIAQLKLGTASEKKKVTYMLRKLAQSLDGGNYSSLTIEHIMPENKGTGWNHVKEEGTEYKLLVNRLGNLTLLPKPVNSSLKNKSFKEKIEAYKTQNTLTRAIVLPISNTGTSNTVFDKSIKAYQPEATNSWEVSRIEKRTSAMIRLANHIWYEKHNI</sequence>
<keyword evidence="4" id="KW-1185">Reference proteome</keyword>
<evidence type="ECO:0008006" key="5">
    <source>
        <dbReference type="Google" id="ProtNLM"/>
    </source>
</evidence>
<feature type="domain" description="GmrSD restriction endonucleases N-terminal" evidence="1">
    <location>
        <begin position="17"/>
        <end position="233"/>
    </location>
</feature>
<dbReference type="STRING" id="1302659.I858_004675"/>
<organism evidence="3 4">
    <name type="scientific">Planococcus versutus</name>
    <dbReference type="NCBI Taxonomy" id="1302659"/>
    <lineage>
        <taxon>Bacteria</taxon>
        <taxon>Bacillati</taxon>
        <taxon>Bacillota</taxon>
        <taxon>Bacilli</taxon>
        <taxon>Bacillales</taxon>
        <taxon>Caryophanaceae</taxon>
        <taxon>Planococcus</taxon>
    </lineage>
</organism>
<dbReference type="InterPro" id="IPR011089">
    <property type="entry name" value="GmrSD_C"/>
</dbReference>
<dbReference type="PANTHER" id="PTHR35149">
    <property type="entry name" value="SLL5132 PROTEIN"/>
    <property type="match status" value="1"/>
</dbReference>
<dbReference type="Pfam" id="PF07510">
    <property type="entry name" value="GmrSD_C"/>
    <property type="match status" value="1"/>
</dbReference>
<accession>A0A1B1RZI0</accession>
<protein>
    <recommendedName>
        <fullName evidence="5">DUF262 domain-containing protein</fullName>
    </recommendedName>
</protein>
<evidence type="ECO:0000259" key="1">
    <source>
        <dbReference type="Pfam" id="PF03235"/>
    </source>
</evidence>
<evidence type="ECO:0000259" key="2">
    <source>
        <dbReference type="Pfam" id="PF07510"/>
    </source>
</evidence>
<feature type="domain" description="GmrSD restriction endonucleases C-terminal" evidence="2">
    <location>
        <begin position="428"/>
        <end position="563"/>
    </location>
</feature>
<dbReference type="OrthoDB" id="9798761at2"/>
<proteinExistence type="predicted"/>
<evidence type="ECO:0000313" key="3">
    <source>
        <dbReference type="EMBL" id="ANU26327.1"/>
    </source>
</evidence>
<dbReference type="Pfam" id="PF03235">
    <property type="entry name" value="GmrSD_N"/>
    <property type="match status" value="1"/>
</dbReference>
<dbReference type="InterPro" id="IPR004919">
    <property type="entry name" value="GmrSD_N"/>
</dbReference>
<evidence type="ECO:0000313" key="4">
    <source>
        <dbReference type="Proteomes" id="UP000053354"/>
    </source>
</evidence>
<name>A0A1B1RZI0_9BACL</name>
<gene>
    <name evidence="3" type="ORF">I858_004675</name>
</gene>
<reference evidence="3" key="1">
    <citation type="submission" date="2016-10" db="EMBL/GenBank/DDBJ databases">
        <authorList>
            <person name="See-Too W.S."/>
        </authorList>
    </citation>
    <scope>NUCLEOTIDE SEQUENCE</scope>
    <source>
        <strain evidence="3">L10.15</strain>
    </source>
</reference>
<dbReference type="KEGG" id="pll:I858_004675"/>
<dbReference type="Proteomes" id="UP000053354">
    <property type="component" value="Chromosome"/>
</dbReference>
<dbReference type="EMBL" id="CP016540">
    <property type="protein sequence ID" value="ANU26327.1"/>
    <property type="molecule type" value="Genomic_DNA"/>
</dbReference>
<dbReference type="PANTHER" id="PTHR35149:SF2">
    <property type="entry name" value="DUF262 DOMAIN-CONTAINING PROTEIN"/>
    <property type="match status" value="1"/>
</dbReference>